<feature type="domain" description="ABC transporter substrate-binding protein PnrA-like" evidence="7">
    <location>
        <begin position="48"/>
        <end position="354"/>
    </location>
</feature>
<keyword evidence="4" id="KW-0732">Signal</keyword>
<dbReference type="Gene3D" id="3.40.50.2300">
    <property type="match status" value="2"/>
</dbReference>
<evidence type="ECO:0000256" key="4">
    <source>
        <dbReference type="ARBA" id="ARBA00022729"/>
    </source>
</evidence>
<dbReference type="RefSeq" id="WP_186887380.1">
    <property type="nucleotide sequence ID" value="NZ_JACONZ010000002.1"/>
</dbReference>
<dbReference type="PANTHER" id="PTHR34296:SF2">
    <property type="entry name" value="ABC TRANSPORTER GUANOSINE-BINDING PROTEIN NUPN"/>
    <property type="match status" value="1"/>
</dbReference>
<dbReference type="EMBL" id="JACONZ010000002">
    <property type="protein sequence ID" value="MBC5581005.1"/>
    <property type="molecule type" value="Genomic_DNA"/>
</dbReference>
<keyword evidence="9" id="KW-1185">Reference proteome</keyword>
<dbReference type="InterPro" id="IPR028082">
    <property type="entry name" value="Peripla_BP_I"/>
</dbReference>
<dbReference type="InterPro" id="IPR003760">
    <property type="entry name" value="PnrA-like"/>
</dbReference>
<sequence>MKKFLATLMSITLAASMLLTGCGGGGGQSAAGSGSAPEAGGTAGKDAKNIVYVTSSSLGDDPLVDLVWDSVKSAGEDFGMNTKCVELNNDTSLYASSIIDLCESGEWDLIITGFFQMIDPVCEAVAEYPDQHFMVFDSSLDYSTGEFENCVSVEGLQNEGSFLAGVLAACLTTSGKDGFNDDKVIGCVMANPGMLDDFLAGYIDGAKWVDPAIEVLYSYNGSFSDTAGASEHALAQFNRGADIVYSVNGAAGLGVADAALQAGHYMIGVDTDLAAEVSGNNAAMAQRIVTSVCKDFGTILYDQLEKYADGTLEFGTHTRYGLADHGMFIVENEYFDAVVDDEIKAKLKEAEEAVASGEVKVSTVIGASDEEYAEILSRASAAE</sequence>
<evidence type="ECO:0000256" key="6">
    <source>
        <dbReference type="ARBA" id="ARBA00023288"/>
    </source>
</evidence>
<gene>
    <name evidence="8" type="ORF">H8S23_05760</name>
</gene>
<dbReference type="AlphaFoldDB" id="A0A923I642"/>
<organism evidence="8 9">
    <name type="scientific">Anaerofilum hominis</name>
    <dbReference type="NCBI Taxonomy" id="2763016"/>
    <lineage>
        <taxon>Bacteria</taxon>
        <taxon>Bacillati</taxon>
        <taxon>Bacillota</taxon>
        <taxon>Clostridia</taxon>
        <taxon>Eubacteriales</taxon>
        <taxon>Oscillospiraceae</taxon>
        <taxon>Anaerofilum</taxon>
    </lineage>
</organism>
<dbReference type="PANTHER" id="PTHR34296">
    <property type="entry name" value="TRANSCRIPTIONAL ACTIVATOR PROTEIN MED"/>
    <property type="match status" value="1"/>
</dbReference>
<keyword evidence="3" id="KW-1003">Cell membrane</keyword>
<evidence type="ECO:0000256" key="5">
    <source>
        <dbReference type="ARBA" id="ARBA00023136"/>
    </source>
</evidence>
<keyword evidence="5" id="KW-0472">Membrane</keyword>
<dbReference type="InterPro" id="IPR050957">
    <property type="entry name" value="BMP_lipoprotein"/>
</dbReference>
<evidence type="ECO:0000313" key="9">
    <source>
        <dbReference type="Proteomes" id="UP000659630"/>
    </source>
</evidence>
<evidence type="ECO:0000256" key="1">
    <source>
        <dbReference type="ARBA" id="ARBA00004193"/>
    </source>
</evidence>
<dbReference type="PROSITE" id="PS51257">
    <property type="entry name" value="PROKAR_LIPOPROTEIN"/>
    <property type="match status" value="1"/>
</dbReference>
<reference evidence="8" key="1">
    <citation type="submission" date="2020-08" db="EMBL/GenBank/DDBJ databases">
        <title>Genome public.</title>
        <authorList>
            <person name="Liu C."/>
            <person name="Sun Q."/>
        </authorList>
    </citation>
    <scope>NUCLEOTIDE SEQUENCE</scope>
    <source>
        <strain evidence="8">BX8</strain>
    </source>
</reference>
<keyword evidence="6" id="KW-0449">Lipoprotein</keyword>
<evidence type="ECO:0000256" key="2">
    <source>
        <dbReference type="ARBA" id="ARBA00008610"/>
    </source>
</evidence>
<dbReference type="GO" id="GO:0005886">
    <property type="term" value="C:plasma membrane"/>
    <property type="evidence" value="ECO:0007669"/>
    <property type="project" value="UniProtKB-SubCell"/>
</dbReference>
<comment type="subcellular location">
    <subcellularLocation>
        <location evidence="1">Cell membrane</location>
        <topology evidence="1">Lipid-anchor</topology>
    </subcellularLocation>
</comment>
<dbReference type="SUPFAM" id="SSF53822">
    <property type="entry name" value="Periplasmic binding protein-like I"/>
    <property type="match status" value="1"/>
</dbReference>
<evidence type="ECO:0000256" key="3">
    <source>
        <dbReference type="ARBA" id="ARBA00022475"/>
    </source>
</evidence>
<comment type="caution">
    <text evidence="8">The sequence shown here is derived from an EMBL/GenBank/DDBJ whole genome shotgun (WGS) entry which is preliminary data.</text>
</comment>
<proteinExistence type="inferred from homology"/>
<evidence type="ECO:0000259" key="7">
    <source>
        <dbReference type="Pfam" id="PF02608"/>
    </source>
</evidence>
<dbReference type="Proteomes" id="UP000659630">
    <property type="component" value="Unassembled WGS sequence"/>
</dbReference>
<comment type="similarity">
    <text evidence="2">Belongs to the BMP lipoprotein family.</text>
</comment>
<protein>
    <submittedName>
        <fullName evidence="8">BMP family ABC transporter substrate-binding protein</fullName>
    </submittedName>
</protein>
<evidence type="ECO:0000313" key="8">
    <source>
        <dbReference type="EMBL" id="MBC5581005.1"/>
    </source>
</evidence>
<dbReference type="Pfam" id="PF02608">
    <property type="entry name" value="Bmp"/>
    <property type="match status" value="1"/>
</dbReference>
<name>A0A923I642_9FIRM</name>
<accession>A0A923I642</accession>